<organism evidence="3">
    <name type="scientific">Schistocephalus solidus</name>
    <name type="common">Tapeworm</name>
    <dbReference type="NCBI Taxonomy" id="70667"/>
    <lineage>
        <taxon>Eukaryota</taxon>
        <taxon>Metazoa</taxon>
        <taxon>Spiralia</taxon>
        <taxon>Lophotrochozoa</taxon>
        <taxon>Platyhelminthes</taxon>
        <taxon>Cestoda</taxon>
        <taxon>Eucestoda</taxon>
        <taxon>Diphyllobothriidea</taxon>
        <taxon>Diphyllobothriidae</taxon>
        <taxon>Schistocephalus</taxon>
    </lineage>
</organism>
<name>A0A183T9Y3_SCHSO</name>
<protein>
    <submittedName>
        <fullName evidence="3">DHC_N1 domain-containing protein</fullName>
    </submittedName>
</protein>
<sequence length="171" mass="19873">MIDEVDIRPSLQTHAMNIQAKILELDPGKLNDIRQLLLDHMDTIQSKVGGEEMFGKSFNFLNLFKTAMQRLEGREPGQVPQLDRLFVQALLSDMKRMMNELSKLTAVERMLWLTLPENYEQLADTYREIWNMVNYKGTGVHLKPLQHIDGGYTPVKEDLAICGWQTRIRRE</sequence>
<dbReference type="EMBL" id="UYSU01037965">
    <property type="protein sequence ID" value="VDL99666.1"/>
    <property type="molecule type" value="Genomic_DNA"/>
</dbReference>
<dbReference type="AlphaFoldDB" id="A0A183T9Y3"/>
<gene>
    <name evidence="1" type="ORF">SSLN_LOCUS13281</name>
</gene>
<proteinExistence type="predicted"/>
<keyword evidence="2" id="KW-1185">Reference proteome</keyword>
<evidence type="ECO:0000313" key="3">
    <source>
        <dbReference type="WBParaSite" id="SSLN_0001378401-mRNA-1"/>
    </source>
</evidence>
<evidence type="ECO:0000313" key="2">
    <source>
        <dbReference type="Proteomes" id="UP000275846"/>
    </source>
</evidence>
<accession>A0A183T9Y3</accession>
<dbReference type="OrthoDB" id="10507713at2759"/>
<dbReference type="WBParaSite" id="SSLN_0001378401-mRNA-1">
    <property type="protein sequence ID" value="SSLN_0001378401-mRNA-1"/>
    <property type="gene ID" value="SSLN_0001378401"/>
</dbReference>
<reference evidence="1 2" key="2">
    <citation type="submission" date="2018-11" db="EMBL/GenBank/DDBJ databases">
        <authorList>
            <consortium name="Pathogen Informatics"/>
        </authorList>
    </citation>
    <scope>NUCLEOTIDE SEQUENCE [LARGE SCALE GENOMIC DNA]</scope>
    <source>
        <strain evidence="1 2">NST_G2</strain>
    </source>
</reference>
<dbReference type="Proteomes" id="UP000275846">
    <property type="component" value="Unassembled WGS sequence"/>
</dbReference>
<reference evidence="3" key="1">
    <citation type="submission" date="2016-06" db="UniProtKB">
        <authorList>
            <consortium name="WormBaseParasite"/>
        </authorList>
    </citation>
    <scope>IDENTIFICATION</scope>
</reference>
<evidence type="ECO:0000313" key="1">
    <source>
        <dbReference type="EMBL" id="VDL99666.1"/>
    </source>
</evidence>